<comment type="caution">
    <text evidence="2">The sequence shown here is derived from an EMBL/GenBank/DDBJ whole genome shotgun (WGS) entry which is preliminary data.</text>
</comment>
<feature type="domain" description="MATH" evidence="1">
    <location>
        <begin position="238"/>
        <end position="282"/>
    </location>
</feature>
<accession>A0AAV1RT79</accession>
<dbReference type="Proteomes" id="UP001314170">
    <property type="component" value="Unassembled WGS sequence"/>
</dbReference>
<name>A0AAV1RT79_9ROSI</name>
<dbReference type="Pfam" id="PF22486">
    <property type="entry name" value="MATH_2"/>
    <property type="match status" value="1"/>
</dbReference>
<dbReference type="PANTHER" id="PTHR46162">
    <property type="entry name" value="TRAF-LIKE FAMILY PROTEIN"/>
    <property type="match status" value="1"/>
</dbReference>
<dbReference type="SUPFAM" id="SSF49599">
    <property type="entry name" value="TRAF domain-like"/>
    <property type="match status" value="1"/>
</dbReference>
<dbReference type="PROSITE" id="PS50144">
    <property type="entry name" value="MATH"/>
    <property type="match status" value="2"/>
</dbReference>
<organism evidence="2 3">
    <name type="scientific">Dovyalis caffra</name>
    <dbReference type="NCBI Taxonomy" id="77055"/>
    <lineage>
        <taxon>Eukaryota</taxon>
        <taxon>Viridiplantae</taxon>
        <taxon>Streptophyta</taxon>
        <taxon>Embryophyta</taxon>
        <taxon>Tracheophyta</taxon>
        <taxon>Spermatophyta</taxon>
        <taxon>Magnoliopsida</taxon>
        <taxon>eudicotyledons</taxon>
        <taxon>Gunneridae</taxon>
        <taxon>Pentapetalae</taxon>
        <taxon>rosids</taxon>
        <taxon>fabids</taxon>
        <taxon>Malpighiales</taxon>
        <taxon>Salicaceae</taxon>
        <taxon>Flacourtieae</taxon>
        <taxon>Dovyalis</taxon>
    </lineage>
</organism>
<keyword evidence="3" id="KW-1185">Reference proteome</keyword>
<sequence length="282" mass="33162">MERKLSYKEDNICYASIDRKGKGRYVKRKLIKLLETDDEPSNATICINGKDRAPKRQKLDREDDTSDATIDINEKKRYRKVRPAHYTFEIESFSSLLETKVEKYETNDFESGGYKWRMVLYPNGKKKEDDNSHISLFLAMTEPDDVSLGWEVNVSVTFFLFDRIRDRYLAVQDADRIDWRFHKMKMEWGFIKFLSHDTLRDPSKGFLVDDCCIFGVEVFVIKRPGEGESLSFVKEPANGLQTQPIKNFSKLNEPVWFSDVFIVEGIKWYVLIVVLLKYYCYA</sequence>
<dbReference type="InterPro" id="IPR008974">
    <property type="entry name" value="TRAF-like"/>
</dbReference>
<feature type="domain" description="MATH" evidence="1">
    <location>
        <begin position="83"/>
        <end position="218"/>
    </location>
</feature>
<dbReference type="EMBL" id="CAWUPB010001156">
    <property type="protein sequence ID" value="CAK7338873.1"/>
    <property type="molecule type" value="Genomic_DNA"/>
</dbReference>
<proteinExistence type="predicted"/>
<dbReference type="SMART" id="SM00061">
    <property type="entry name" value="MATH"/>
    <property type="match status" value="1"/>
</dbReference>
<protein>
    <recommendedName>
        <fullName evidence="1">MATH domain-containing protein</fullName>
    </recommendedName>
</protein>
<dbReference type="Gene3D" id="2.60.210.10">
    <property type="entry name" value="Apoptosis, Tumor Necrosis Factor Receptor Associated Protein 2, Chain A"/>
    <property type="match status" value="1"/>
</dbReference>
<evidence type="ECO:0000313" key="2">
    <source>
        <dbReference type="EMBL" id="CAK7338873.1"/>
    </source>
</evidence>
<dbReference type="InterPro" id="IPR002083">
    <property type="entry name" value="MATH/TRAF_dom"/>
</dbReference>
<dbReference type="AlphaFoldDB" id="A0AAV1RT79"/>
<evidence type="ECO:0000313" key="3">
    <source>
        <dbReference type="Proteomes" id="UP001314170"/>
    </source>
</evidence>
<dbReference type="PANTHER" id="PTHR46162:SF48">
    <property type="entry name" value="MATH DOMAIN-CONTAINING PROTEIN"/>
    <property type="match status" value="1"/>
</dbReference>
<gene>
    <name evidence="2" type="ORF">DCAF_LOCUS13921</name>
</gene>
<evidence type="ECO:0000259" key="1">
    <source>
        <dbReference type="PROSITE" id="PS50144"/>
    </source>
</evidence>
<reference evidence="2 3" key="1">
    <citation type="submission" date="2024-01" db="EMBL/GenBank/DDBJ databases">
        <authorList>
            <person name="Waweru B."/>
        </authorList>
    </citation>
    <scope>NUCLEOTIDE SEQUENCE [LARGE SCALE GENOMIC DNA]</scope>
</reference>
<dbReference type="CDD" id="cd00121">
    <property type="entry name" value="MATH"/>
    <property type="match status" value="1"/>
</dbReference>